<reference evidence="2" key="1">
    <citation type="submission" date="2014-11" db="EMBL/GenBank/DDBJ databases">
        <authorList>
            <person name="Amaro Gonzalez C."/>
        </authorList>
    </citation>
    <scope>NUCLEOTIDE SEQUENCE</scope>
</reference>
<accession>A0A0E9XLI9</accession>
<organism evidence="2">
    <name type="scientific">Anguilla anguilla</name>
    <name type="common">European freshwater eel</name>
    <name type="synonym">Muraena anguilla</name>
    <dbReference type="NCBI Taxonomy" id="7936"/>
    <lineage>
        <taxon>Eukaryota</taxon>
        <taxon>Metazoa</taxon>
        <taxon>Chordata</taxon>
        <taxon>Craniata</taxon>
        <taxon>Vertebrata</taxon>
        <taxon>Euteleostomi</taxon>
        <taxon>Actinopterygii</taxon>
        <taxon>Neopterygii</taxon>
        <taxon>Teleostei</taxon>
        <taxon>Anguilliformes</taxon>
        <taxon>Anguillidae</taxon>
        <taxon>Anguilla</taxon>
    </lineage>
</organism>
<feature type="chain" id="PRO_5012994839" evidence="1">
    <location>
        <begin position="16"/>
        <end position="44"/>
    </location>
</feature>
<name>A0A0E9XLI9_ANGAN</name>
<evidence type="ECO:0000313" key="2">
    <source>
        <dbReference type="EMBL" id="JAI03530.1"/>
    </source>
</evidence>
<dbReference type="AlphaFoldDB" id="A0A0E9XLI9"/>
<protein>
    <submittedName>
        <fullName evidence="2">Uncharacterized protein</fullName>
    </submittedName>
</protein>
<sequence length="44" mass="4916">MFLVSSLVLLEYSAAFWLLNSGLWDKSCGLVSAFIHFMSDCPCL</sequence>
<evidence type="ECO:0000256" key="1">
    <source>
        <dbReference type="SAM" id="SignalP"/>
    </source>
</evidence>
<reference evidence="2" key="2">
    <citation type="journal article" date="2015" name="Fish Shellfish Immunol.">
        <title>Early steps in the European eel (Anguilla anguilla)-Vibrio vulnificus interaction in the gills: Role of the RtxA13 toxin.</title>
        <authorList>
            <person name="Callol A."/>
            <person name="Pajuelo D."/>
            <person name="Ebbesson L."/>
            <person name="Teles M."/>
            <person name="MacKenzie S."/>
            <person name="Amaro C."/>
        </authorList>
    </citation>
    <scope>NUCLEOTIDE SEQUENCE</scope>
</reference>
<keyword evidence="1" id="KW-0732">Signal</keyword>
<feature type="signal peptide" evidence="1">
    <location>
        <begin position="1"/>
        <end position="15"/>
    </location>
</feature>
<proteinExistence type="predicted"/>
<dbReference type="EMBL" id="GBXM01005048">
    <property type="protein sequence ID" value="JAI03530.1"/>
    <property type="molecule type" value="Transcribed_RNA"/>
</dbReference>